<dbReference type="ExpressionAtlas" id="A0A2K2CLX1">
    <property type="expression patterns" value="baseline and differential"/>
</dbReference>
<evidence type="ECO:0000259" key="1">
    <source>
        <dbReference type="PROSITE" id="PS50011"/>
    </source>
</evidence>
<dbReference type="AlphaFoldDB" id="A0A2K2CLX1"/>
<evidence type="ECO:0000313" key="2">
    <source>
        <dbReference type="EMBL" id="PNT63028.1"/>
    </source>
</evidence>
<dbReference type="InterPro" id="IPR008271">
    <property type="entry name" value="Ser/Thr_kinase_AS"/>
</dbReference>
<dbReference type="Pfam" id="PF00069">
    <property type="entry name" value="Pkinase"/>
    <property type="match status" value="1"/>
</dbReference>
<dbReference type="EnsemblPlants" id="PNT63028">
    <property type="protein sequence ID" value="PNT63028"/>
    <property type="gene ID" value="BRADI_4g10500v3"/>
</dbReference>
<reference evidence="2" key="2">
    <citation type="submission" date="2017-06" db="EMBL/GenBank/DDBJ databases">
        <title>WGS assembly of Brachypodium distachyon.</title>
        <authorList>
            <consortium name="The International Brachypodium Initiative"/>
            <person name="Lucas S."/>
            <person name="Harmon-Smith M."/>
            <person name="Lail K."/>
            <person name="Tice H."/>
            <person name="Grimwood J."/>
            <person name="Bruce D."/>
            <person name="Barry K."/>
            <person name="Shu S."/>
            <person name="Lindquist E."/>
            <person name="Wang M."/>
            <person name="Pitluck S."/>
            <person name="Vogel J.P."/>
            <person name="Garvin D.F."/>
            <person name="Mockler T.C."/>
            <person name="Schmutz J."/>
            <person name="Rokhsar D."/>
            <person name="Bevan M.W."/>
        </authorList>
    </citation>
    <scope>NUCLEOTIDE SEQUENCE</scope>
    <source>
        <strain evidence="2">Bd21</strain>
    </source>
</reference>
<evidence type="ECO:0000313" key="4">
    <source>
        <dbReference type="Proteomes" id="UP000008810"/>
    </source>
</evidence>
<dbReference type="InterPro" id="IPR000719">
    <property type="entry name" value="Prot_kinase_dom"/>
</dbReference>
<dbReference type="GO" id="GO:0007166">
    <property type="term" value="P:cell surface receptor signaling pathway"/>
    <property type="evidence" value="ECO:0007669"/>
    <property type="project" value="InterPro"/>
</dbReference>
<dbReference type="OrthoDB" id="630678at2759"/>
<dbReference type="Gene3D" id="3.30.200.20">
    <property type="entry name" value="Phosphorylase Kinase, domain 1"/>
    <property type="match status" value="1"/>
</dbReference>
<dbReference type="InterPro" id="IPR045766">
    <property type="entry name" value="MCAfunc"/>
</dbReference>
<dbReference type="EMBL" id="CM000883">
    <property type="protein sequence ID" value="PNT63028.1"/>
    <property type="molecule type" value="Genomic_DNA"/>
</dbReference>
<dbReference type="Proteomes" id="UP000008810">
    <property type="component" value="Chromosome 4"/>
</dbReference>
<dbReference type="InterPro" id="IPR011009">
    <property type="entry name" value="Kinase-like_dom_sf"/>
</dbReference>
<dbReference type="Gene3D" id="1.10.510.10">
    <property type="entry name" value="Transferase(Phosphotransferase) domain 1"/>
    <property type="match status" value="1"/>
</dbReference>
<dbReference type="InterPro" id="IPR059179">
    <property type="entry name" value="MLKL-like_MCAfunc"/>
</dbReference>
<dbReference type="GO" id="GO:0005524">
    <property type="term" value="F:ATP binding"/>
    <property type="evidence" value="ECO:0007669"/>
    <property type="project" value="InterPro"/>
</dbReference>
<dbReference type="CDD" id="cd21037">
    <property type="entry name" value="MLKL_NTD"/>
    <property type="match status" value="1"/>
</dbReference>
<dbReference type="SUPFAM" id="SSF56112">
    <property type="entry name" value="Protein kinase-like (PK-like)"/>
    <property type="match status" value="1"/>
</dbReference>
<keyword evidence="4" id="KW-1185">Reference proteome</keyword>
<evidence type="ECO:0000313" key="3">
    <source>
        <dbReference type="EnsemblPlants" id="PNT63028"/>
    </source>
</evidence>
<organism evidence="2">
    <name type="scientific">Brachypodium distachyon</name>
    <name type="common">Purple false brome</name>
    <name type="synonym">Trachynia distachya</name>
    <dbReference type="NCBI Taxonomy" id="15368"/>
    <lineage>
        <taxon>Eukaryota</taxon>
        <taxon>Viridiplantae</taxon>
        <taxon>Streptophyta</taxon>
        <taxon>Embryophyta</taxon>
        <taxon>Tracheophyta</taxon>
        <taxon>Spermatophyta</taxon>
        <taxon>Magnoliopsida</taxon>
        <taxon>Liliopsida</taxon>
        <taxon>Poales</taxon>
        <taxon>Poaceae</taxon>
        <taxon>BOP clade</taxon>
        <taxon>Pooideae</taxon>
        <taxon>Stipodae</taxon>
        <taxon>Brachypodieae</taxon>
        <taxon>Brachypodium</taxon>
    </lineage>
</organism>
<dbReference type="PROSITE" id="PS00108">
    <property type="entry name" value="PROTEIN_KINASE_ST"/>
    <property type="match status" value="1"/>
</dbReference>
<reference evidence="2 3" key="1">
    <citation type="journal article" date="2010" name="Nature">
        <title>Genome sequencing and analysis of the model grass Brachypodium distachyon.</title>
        <authorList>
            <consortium name="International Brachypodium Initiative"/>
        </authorList>
    </citation>
    <scope>NUCLEOTIDE SEQUENCE [LARGE SCALE GENOMIC DNA]</scope>
    <source>
        <strain evidence="2 3">Bd21</strain>
    </source>
</reference>
<dbReference type="GO" id="GO:0004672">
    <property type="term" value="F:protein kinase activity"/>
    <property type="evidence" value="ECO:0007669"/>
    <property type="project" value="InterPro"/>
</dbReference>
<sequence>MALWTGLGQAATVAQLVGADIGGLISMIMQAALTARQNRRECEQLARRVFMIAELLPHLQLQDPEAVRPLAGLGDTLRDAHELVLSYQGRSVAYQFVMAGKQADRFREVQSRIDSYLILFPVISYIGITRRLDRIYNILVPDSATSSHSTQLQESAARVAEEVPRHVGAEEFTLAELVEATNNFACDAKLGSGGSAMRGRLHDRREVAVKRYYNHWRNHTELAILSSLRHKHIIRLLGWCTVDKEYKRLLSFRRKEQEKEQLLILEYMENGTLSDHLHRHPSSPVIVSWKMRINVLLGVVRAMEHLHCHAVPPVIHRDIKPSNILFDLSWVPRLSDFGVSVTSDEEPSSIAGTCGYLAPEYPYTGLATPAVDVYSLGVVILEVLTGKAAIFQGERDSQMDLVCFALPVIEDGNYGELLDKRPVPEPTLEQLNVLEHVAQTAACCVQMQWQDRPAISDIVASLEIALQHITLPSTSLAGLCAEVQVVPKEISPGQSRGCMWPQALTLSQAFLEHLVEEAILQTNIVRFAWNSRFQIHASSSGETKN</sequence>
<dbReference type="PROSITE" id="PS50011">
    <property type="entry name" value="PROTEIN_KINASE_DOM"/>
    <property type="match status" value="1"/>
</dbReference>
<protein>
    <recommendedName>
        <fullName evidence="1">Protein kinase domain-containing protein</fullName>
    </recommendedName>
</protein>
<feature type="domain" description="Protein kinase" evidence="1">
    <location>
        <begin position="184"/>
        <end position="471"/>
    </location>
</feature>
<dbReference type="Gramene" id="PNT63028">
    <property type="protein sequence ID" value="PNT63028"/>
    <property type="gene ID" value="BRADI_4g10500v3"/>
</dbReference>
<name>A0A2K2CLX1_BRADI</name>
<dbReference type="PANTHER" id="PTHR46146:SF9">
    <property type="entry name" value="OS06G0151700 PROTEIN"/>
    <property type="match status" value="1"/>
</dbReference>
<dbReference type="SMART" id="SM00220">
    <property type="entry name" value="S_TKc"/>
    <property type="match status" value="1"/>
</dbReference>
<dbReference type="InterPro" id="IPR036537">
    <property type="entry name" value="Adaptor_Cbl_N_dom_sf"/>
</dbReference>
<dbReference type="InParanoid" id="A0A2K2CLX1"/>
<proteinExistence type="predicted"/>
<dbReference type="PANTHER" id="PTHR46146">
    <property type="entry name" value="SERINE/THREONINE-PROTEIN KINASE-LIKE PROTEIN CCR4"/>
    <property type="match status" value="1"/>
</dbReference>
<dbReference type="Pfam" id="PF19584">
    <property type="entry name" value="MCAfunc"/>
    <property type="match status" value="1"/>
</dbReference>
<gene>
    <name evidence="2" type="ORF">BRADI_4g10500v3</name>
</gene>
<reference evidence="3" key="3">
    <citation type="submission" date="2018-08" db="UniProtKB">
        <authorList>
            <consortium name="EnsemblPlants"/>
        </authorList>
    </citation>
    <scope>IDENTIFICATION</scope>
    <source>
        <strain evidence="3">cv. Bd21</strain>
    </source>
</reference>
<dbReference type="STRING" id="15368.A0A2K2CLX1"/>
<dbReference type="Gene3D" id="1.20.930.20">
    <property type="entry name" value="Adaptor protein Cbl, N-terminal domain"/>
    <property type="match status" value="1"/>
</dbReference>
<accession>A0A2K2CLX1</accession>